<sequence length="676" mass="73488">MYDHSKIAGFRQASDAKTQEDRGKMKRPKEVWPKMQELLRKRIALKDALERDKTPKTRGDAQEQLENRRGAHFRRETEPSVDGRAAQAAIDLMDDAAGTASAASSCLFALLFEPFSFSDGLGVRRQTSVALFYLSQCSIISRGTTSTFIFLVFLNLSSSFSVDPETQEGLSILRHAYGRGFNAACFGLRKAECACGLYALYEPLRPRRQSQSDSGGVRARRQRRGKVDGGRASVLVRRVCCAPAPSPHRPPFPRLPSRRPRPAARAPLALPRVHHAVLPPRLPLPAPPPPHILHIRARDASGFAEMELDGETDATARVHASTPRHTPAPTSCRPPPSFALHTAAPPRHTRSWRHPAYAGGRVPGDSSTCTGGATPDLAGLGGRDVESRAMSWESSRGGVSTREVMGRGESSRECSRRGKSSDRADSELRTHFATRALSAGEAGGPECGSRLPASPTLEQQHLAQLANILYMLAAARARASSALCLAYSTSGAAIPRAHHMQAGPRKWSLTGRKTSRAGSRLRLHACRQLHSHASASRIAGAYLQQQTNASHGARAAEGVMGSGGCGVYLAREDDHHRTTQNPRRRFIPVQEHAREHRKLYDVPSAGFTGVDFGLYAARGAEISLDAYRTYSACGETATSIDHQREKELYVFADDARAVERDAGKGPDKMMETSAGL</sequence>
<protein>
    <submittedName>
        <fullName evidence="2">Uncharacterized protein</fullName>
    </submittedName>
</protein>
<feature type="region of interest" description="Disordered" evidence="1">
    <location>
        <begin position="361"/>
        <end position="428"/>
    </location>
</feature>
<organism evidence="2 3">
    <name type="scientific">Mycena rosella</name>
    <name type="common">Pink bonnet</name>
    <name type="synonym">Agaricus rosellus</name>
    <dbReference type="NCBI Taxonomy" id="1033263"/>
    <lineage>
        <taxon>Eukaryota</taxon>
        <taxon>Fungi</taxon>
        <taxon>Dikarya</taxon>
        <taxon>Basidiomycota</taxon>
        <taxon>Agaricomycotina</taxon>
        <taxon>Agaricomycetes</taxon>
        <taxon>Agaricomycetidae</taxon>
        <taxon>Agaricales</taxon>
        <taxon>Marasmiineae</taxon>
        <taxon>Mycenaceae</taxon>
        <taxon>Mycena</taxon>
    </lineage>
</organism>
<feature type="compositionally biased region" description="Basic and acidic residues" evidence="1">
    <location>
        <begin position="404"/>
        <end position="428"/>
    </location>
</feature>
<dbReference type="Proteomes" id="UP001221757">
    <property type="component" value="Unassembled WGS sequence"/>
</dbReference>
<comment type="caution">
    <text evidence="2">The sequence shown here is derived from an EMBL/GenBank/DDBJ whole genome shotgun (WGS) entry which is preliminary data.</text>
</comment>
<reference evidence="2" key="1">
    <citation type="submission" date="2023-03" db="EMBL/GenBank/DDBJ databases">
        <title>Massive genome expansion in bonnet fungi (Mycena s.s.) driven by repeated elements and novel gene families across ecological guilds.</title>
        <authorList>
            <consortium name="Lawrence Berkeley National Laboratory"/>
            <person name="Harder C.B."/>
            <person name="Miyauchi S."/>
            <person name="Viragh M."/>
            <person name="Kuo A."/>
            <person name="Thoen E."/>
            <person name="Andreopoulos B."/>
            <person name="Lu D."/>
            <person name="Skrede I."/>
            <person name="Drula E."/>
            <person name="Henrissat B."/>
            <person name="Morin E."/>
            <person name="Kohler A."/>
            <person name="Barry K."/>
            <person name="LaButti K."/>
            <person name="Morin E."/>
            <person name="Salamov A."/>
            <person name="Lipzen A."/>
            <person name="Mereny Z."/>
            <person name="Hegedus B."/>
            <person name="Baldrian P."/>
            <person name="Stursova M."/>
            <person name="Weitz H."/>
            <person name="Taylor A."/>
            <person name="Grigoriev I.V."/>
            <person name="Nagy L.G."/>
            <person name="Martin F."/>
            <person name="Kauserud H."/>
        </authorList>
    </citation>
    <scope>NUCLEOTIDE SEQUENCE</scope>
    <source>
        <strain evidence="2">CBHHK067</strain>
    </source>
</reference>
<evidence type="ECO:0000313" key="2">
    <source>
        <dbReference type="EMBL" id="KAJ7651808.1"/>
    </source>
</evidence>
<dbReference type="AlphaFoldDB" id="A0AAD7CLG7"/>
<accession>A0AAD7CLG7</accession>
<dbReference type="EMBL" id="JARKIE010000358">
    <property type="protein sequence ID" value="KAJ7651808.1"/>
    <property type="molecule type" value="Genomic_DNA"/>
</dbReference>
<proteinExistence type="predicted"/>
<feature type="region of interest" description="Disordered" evidence="1">
    <location>
        <begin position="46"/>
        <end position="80"/>
    </location>
</feature>
<name>A0AAD7CLG7_MYCRO</name>
<evidence type="ECO:0000313" key="3">
    <source>
        <dbReference type="Proteomes" id="UP001221757"/>
    </source>
</evidence>
<feature type="region of interest" description="Disordered" evidence="1">
    <location>
        <begin position="207"/>
        <end position="229"/>
    </location>
</feature>
<feature type="compositionally biased region" description="Basic and acidic residues" evidence="1">
    <location>
        <begin position="17"/>
        <end position="31"/>
    </location>
</feature>
<feature type="region of interest" description="Disordered" evidence="1">
    <location>
        <begin position="1"/>
        <end position="31"/>
    </location>
</feature>
<evidence type="ECO:0000256" key="1">
    <source>
        <dbReference type="SAM" id="MobiDB-lite"/>
    </source>
</evidence>
<feature type="compositionally biased region" description="Basic and acidic residues" evidence="1">
    <location>
        <begin position="46"/>
        <end position="78"/>
    </location>
</feature>
<keyword evidence="3" id="KW-1185">Reference proteome</keyword>
<gene>
    <name evidence="2" type="ORF">B0H17DRAFT_1269913</name>
</gene>